<name>A0ABW2PMG9_9BACL</name>
<evidence type="ECO:0000313" key="2">
    <source>
        <dbReference type="Proteomes" id="UP001596439"/>
    </source>
</evidence>
<sequence length="274" mass="31055">MEAIRLLQDAIRFQEAIRDTPFGKELIPEASPVLWYGRPGPNQWLTIGTNPSRGEFLHRDGTPRTGKHQKFYWRETLSLEDYLGNEEALRQTIEWASAYFESGRATTSWFGKQGGAKLEALLNGMGRSFYDDSNSVIHVDFFKFATYEQMGKMKTGRDWMEHPTSIELLERTITYIKPTRLIVLGRDNCRAFTGFSTTGQLTTYPAITYEIGYHASGIPMIGLHMKPSEVFVGLGSGRDSNGLHYGSYAKREHLLRIGQAIEAIMDEWLADGRA</sequence>
<gene>
    <name evidence="1" type="ORF">ACFQO8_11040</name>
</gene>
<dbReference type="Proteomes" id="UP001596439">
    <property type="component" value="Unassembled WGS sequence"/>
</dbReference>
<proteinExistence type="predicted"/>
<keyword evidence="2" id="KW-1185">Reference proteome</keyword>
<dbReference type="RefSeq" id="WP_214790067.1">
    <property type="nucleotide sequence ID" value="NZ_JANIEL010000008.1"/>
</dbReference>
<dbReference type="EMBL" id="JBHTCE010000002">
    <property type="protein sequence ID" value="MFC7390677.1"/>
    <property type="molecule type" value="Genomic_DNA"/>
</dbReference>
<protein>
    <submittedName>
        <fullName evidence="1">Uncharacterized protein</fullName>
    </submittedName>
</protein>
<comment type="caution">
    <text evidence="1">The sequence shown here is derived from an EMBL/GenBank/DDBJ whole genome shotgun (WGS) entry which is preliminary data.</text>
</comment>
<accession>A0ABW2PMG9</accession>
<organism evidence="1 2">
    <name type="scientific">Exiguobacterium aestuarii</name>
    <dbReference type="NCBI Taxonomy" id="273527"/>
    <lineage>
        <taxon>Bacteria</taxon>
        <taxon>Bacillati</taxon>
        <taxon>Bacillota</taxon>
        <taxon>Bacilli</taxon>
        <taxon>Bacillales</taxon>
        <taxon>Bacillales Family XII. Incertae Sedis</taxon>
        <taxon>Exiguobacterium</taxon>
    </lineage>
</organism>
<reference evidence="2" key="1">
    <citation type="journal article" date="2019" name="Int. J. Syst. Evol. Microbiol.">
        <title>The Global Catalogue of Microorganisms (GCM) 10K type strain sequencing project: providing services to taxonomists for standard genome sequencing and annotation.</title>
        <authorList>
            <consortium name="The Broad Institute Genomics Platform"/>
            <consortium name="The Broad Institute Genome Sequencing Center for Infectious Disease"/>
            <person name="Wu L."/>
            <person name="Ma J."/>
        </authorList>
    </citation>
    <scope>NUCLEOTIDE SEQUENCE [LARGE SCALE GENOMIC DNA]</scope>
    <source>
        <strain evidence="2">CCUG 55590</strain>
    </source>
</reference>
<evidence type="ECO:0000313" key="1">
    <source>
        <dbReference type="EMBL" id="MFC7390677.1"/>
    </source>
</evidence>